<gene>
    <name evidence="2" type="ORF">BJP34_03615</name>
</gene>
<dbReference type="InterPro" id="IPR021374">
    <property type="entry name" value="DUF2996"/>
</dbReference>
<dbReference type="KEGG" id="mpro:BJP34_03615"/>
<evidence type="ECO:0000313" key="3">
    <source>
        <dbReference type="Proteomes" id="UP000177870"/>
    </source>
</evidence>
<name>A0A1D8U2I2_9CYAN</name>
<organism evidence="2 3">
    <name type="scientific">Moorena producens PAL-8-15-08-1</name>
    <dbReference type="NCBI Taxonomy" id="1458985"/>
    <lineage>
        <taxon>Bacteria</taxon>
        <taxon>Bacillati</taxon>
        <taxon>Cyanobacteriota</taxon>
        <taxon>Cyanophyceae</taxon>
        <taxon>Coleofasciculales</taxon>
        <taxon>Coleofasciculaceae</taxon>
        <taxon>Moorena</taxon>
    </lineage>
</organism>
<proteinExistence type="predicted"/>
<feature type="compositionally biased region" description="Low complexity" evidence="1">
    <location>
        <begin position="52"/>
        <end position="64"/>
    </location>
</feature>
<protein>
    <recommendedName>
        <fullName evidence="4">DUF2996 domain-containing protein</fullName>
    </recommendedName>
</protein>
<evidence type="ECO:0000313" key="2">
    <source>
        <dbReference type="EMBL" id="AOX04111.1"/>
    </source>
</evidence>
<feature type="region of interest" description="Disordered" evidence="1">
    <location>
        <begin position="1"/>
        <end position="74"/>
    </location>
</feature>
<dbReference type="AlphaFoldDB" id="A0A1D8U2I2"/>
<dbReference type="STRING" id="1458985.BJP34_03615"/>
<accession>A0A1D8U2I2</accession>
<dbReference type="Pfam" id="PF11210">
    <property type="entry name" value="DUF2996"/>
    <property type="match status" value="1"/>
</dbReference>
<dbReference type="EMBL" id="CP017599">
    <property type="protein sequence ID" value="AOX04111.1"/>
    <property type="molecule type" value="Genomic_DNA"/>
</dbReference>
<feature type="compositionally biased region" description="Basic and acidic residues" evidence="1">
    <location>
        <begin position="41"/>
        <end position="51"/>
    </location>
</feature>
<dbReference type="Proteomes" id="UP000177870">
    <property type="component" value="Chromosome"/>
</dbReference>
<dbReference type="PANTHER" id="PTHR36341:SF3">
    <property type="entry name" value="DUF2996 FAMILY PROTEIN"/>
    <property type="match status" value="1"/>
</dbReference>
<dbReference type="PANTHER" id="PTHR36341">
    <property type="entry name" value="DUF2996 FAMILY PROTEIN"/>
    <property type="match status" value="1"/>
</dbReference>
<evidence type="ECO:0008006" key="4">
    <source>
        <dbReference type="Google" id="ProtNLM"/>
    </source>
</evidence>
<sequence>MVDQPPAAKSEDKPAAKAPAAKKPAGKSEDKPAAKAPAAKKPAEKSEDKPAAKAPAAKKPAAGAKAKKAKPPAVEDKPFTEFVEQHYVPALKTAFAKQGIDDVDVTFAKQKIPIPSLSQMDDCWQVMGSWQNGQRQFNLYFLDEDIKKQKAFSSSANGVQPSTIESFMIDERKVTLPLMVHYTIQRLNAQKWLMWN</sequence>
<dbReference type="OrthoDB" id="465001at2"/>
<reference evidence="3" key="1">
    <citation type="submission" date="2016-10" db="EMBL/GenBank/DDBJ databases">
        <title>Comparative genomics uncovers the prolific and rare metabolic potential of the cyanobacterial genus Moorea.</title>
        <authorList>
            <person name="Leao T."/>
            <person name="Castelao G."/>
            <person name="Korobeynikov A."/>
            <person name="Monroe E.A."/>
            <person name="Podell S."/>
            <person name="Glukhov E."/>
            <person name="Allen E."/>
            <person name="Gerwick W.H."/>
            <person name="Gerwick L."/>
        </authorList>
    </citation>
    <scope>NUCLEOTIDE SEQUENCE [LARGE SCALE GENOMIC DNA]</scope>
    <source>
        <strain evidence="3">PAL-8-15-08-1</strain>
    </source>
</reference>
<evidence type="ECO:0000256" key="1">
    <source>
        <dbReference type="SAM" id="MobiDB-lite"/>
    </source>
</evidence>